<comment type="miscellaneous">
    <text evidence="9">This function is generally fulfilled by the C-terminal part of HisG, which is missing in some bacteria such as this one.</text>
</comment>
<keyword evidence="6 9" id="KW-0028">Amino-acid biosynthesis</keyword>
<keyword evidence="7 9" id="KW-0368">Histidine biosynthesis</keyword>
<proteinExistence type="inferred from homology"/>
<evidence type="ECO:0000313" key="12">
    <source>
        <dbReference type="EMBL" id="SFG51002.1"/>
    </source>
</evidence>
<keyword evidence="5 9" id="KW-0963">Cytoplasm</keyword>
<evidence type="ECO:0000256" key="8">
    <source>
        <dbReference type="ARBA" id="ARBA00025246"/>
    </source>
</evidence>
<evidence type="ECO:0000256" key="2">
    <source>
        <dbReference type="ARBA" id="ARBA00004667"/>
    </source>
</evidence>
<feature type="domain" description="Aminoacyl-transfer RNA synthetases class-II family profile" evidence="11">
    <location>
        <begin position="30"/>
        <end position="323"/>
    </location>
</feature>
<evidence type="ECO:0000256" key="1">
    <source>
        <dbReference type="ARBA" id="ARBA00004496"/>
    </source>
</evidence>
<feature type="binding site" evidence="10">
    <location>
        <position position="105"/>
    </location>
    <ligand>
        <name>L-histidine</name>
        <dbReference type="ChEBI" id="CHEBI:57595"/>
    </ligand>
</feature>
<dbReference type="InterPro" id="IPR006195">
    <property type="entry name" value="aa-tRNA-synth_II"/>
</dbReference>
<evidence type="ECO:0000259" key="11">
    <source>
        <dbReference type="PROSITE" id="PS50862"/>
    </source>
</evidence>
<dbReference type="InterPro" id="IPR004517">
    <property type="entry name" value="HisZ"/>
</dbReference>
<name>A0A1I2SDS7_9LACO</name>
<feature type="binding site" evidence="10">
    <location>
        <position position="123"/>
    </location>
    <ligand>
        <name>L-histidine</name>
        <dbReference type="ChEBI" id="CHEBI:57595"/>
    </ligand>
</feature>
<evidence type="ECO:0000256" key="9">
    <source>
        <dbReference type="HAMAP-Rule" id="MF_00125"/>
    </source>
</evidence>
<dbReference type="PIRSF" id="PIRSF001549">
    <property type="entry name" value="His-tRNA_synth"/>
    <property type="match status" value="1"/>
</dbReference>
<evidence type="ECO:0000256" key="7">
    <source>
        <dbReference type="ARBA" id="ARBA00023102"/>
    </source>
</evidence>
<reference evidence="13" key="1">
    <citation type="submission" date="2016-10" db="EMBL/GenBank/DDBJ databases">
        <authorList>
            <person name="Varghese N."/>
            <person name="Submissions S."/>
        </authorList>
    </citation>
    <scope>NUCLEOTIDE SEQUENCE [LARGE SCALE GENOMIC DNA]</scope>
    <source>
        <strain evidence="13">DSM 20403</strain>
    </source>
</reference>
<evidence type="ECO:0000256" key="10">
    <source>
        <dbReference type="PIRSR" id="PIRSR001549-1"/>
    </source>
</evidence>
<sequence length="381" mass="43589">MKKFRLPPGLGDELDEQLSIENKVSFWMIKRLHERGFSQIKTPLLEYFELFEDYRMPNQKMYRLGARDSRELVIRPDMTLPVARFLSTQNVKLPAKFFYIGDLYRKNRDLSGLCDQAYQLGVELVGYASKKAELECLELLSELNRTFLGGRLNLELGHAKLADEALKVLSIDEEKTLAIKEALFEKKLPLYFKLIEPFRSNRSYHFFKAWPRLFGSVEEVETSLKKLEIPETIEHSLNEVFEIAKACEVLGGHKANLDLSAPGPQPYYTGIVFKGYLPNASRNVISGGRYDRMLESFQEEPEPAVGMGIELSFLSELLKERLPRTKTLPTLVYFEKEQLKQAMDLVKNSDSLQLSLSDTLEEAMAEAKRLGSGLIDLTKEG</sequence>
<dbReference type="Pfam" id="PF13393">
    <property type="entry name" value="tRNA-synt_His"/>
    <property type="match status" value="1"/>
</dbReference>
<dbReference type="Gene3D" id="3.30.930.10">
    <property type="entry name" value="Bira Bifunctional Protein, Domain 2"/>
    <property type="match status" value="1"/>
</dbReference>
<dbReference type="GO" id="GO:0000105">
    <property type="term" value="P:L-histidine biosynthetic process"/>
    <property type="evidence" value="ECO:0007669"/>
    <property type="project" value="UniProtKB-UniRule"/>
</dbReference>
<dbReference type="AlphaFoldDB" id="A0A1I2SDS7"/>
<accession>A0A1I2SDS7</accession>
<feature type="binding site" evidence="10">
    <location>
        <begin position="77"/>
        <end position="79"/>
    </location>
    <ligand>
        <name>L-histidine</name>
        <dbReference type="ChEBI" id="CHEBI:57595"/>
    </ligand>
</feature>
<dbReference type="GO" id="GO:0140096">
    <property type="term" value="F:catalytic activity, acting on a protein"/>
    <property type="evidence" value="ECO:0007669"/>
    <property type="project" value="UniProtKB-ARBA"/>
</dbReference>
<feature type="binding site" evidence="10">
    <location>
        <begin position="267"/>
        <end position="268"/>
    </location>
    <ligand>
        <name>L-histidine</name>
        <dbReference type="ChEBI" id="CHEBI:57595"/>
    </ligand>
</feature>
<evidence type="ECO:0000313" key="13">
    <source>
        <dbReference type="Proteomes" id="UP000182635"/>
    </source>
</evidence>
<dbReference type="RefSeq" id="WP_046922279.1">
    <property type="nucleotide sequence ID" value="NZ_AYYL01000041.1"/>
</dbReference>
<dbReference type="GO" id="GO:0006427">
    <property type="term" value="P:histidyl-tRNA aminoacylation"/>
    <property type="evidence" value="ECO:0007669"/>
    <property type="project" value="TreeGrafter"/>
</dbReference>
<dbReference type="OrthoDB" id="9800814at2"/>
<feature type="binding site" evidence="10">
    <location>
        <position position="119"/>
    </location>
    <ligand>
        <name>L-histidine</name>
        <dbReference type="ChEBI" id="CHEBI:57595"/>
    </ligand>
</feature>
<dbReference type="UniPathway" id="UPA00031">
    <property type="reaction ID" value="UER00006"/>
</dbReference>
<evidence type="ECO:0000256" key="5">
    <source>
        <dbReference type="ARBA" id="ARBA00022490"/>
    </source>
</evidence>
<dbReference type="GO" id="GO:0005737">
    <property type="term" value="C:cytoplasm"/>
    <property type="evidence" value="ECO:0007669"/>
    <property type="project" value="UniProtKB-SubCell"/>
</dbReference>
<dbReference type="PANTHER" id="PTHR43707:SF6">
    <property type="entry name" value="ATP PHOSPHORIBOSYLTRANSFERASE REGULATORY SUBUNIT"/>
    <property type="match status" value="1"/>
</dbReference>
<dbReference type="PROSITE" id="PS50862">
    <property type="entry name" value="AA_TRNA_LIGASE_II"/>
    <property type="match status" value="1"/>
</dbReference>
<comment type="subunit">
    <text evidence="9">Heteromultimer composed of HisG and HisZ subunits.</text>
</comment>
<dbReference type="HAMAP" id="MF_00125">
    <property type="entry name" value="HisZ"/>
    <property type="match status" value="1"/>
</dbReference>
<dbReference type="SUPFAM" id="SSF55681">
    <property type="entry name" value="Class II aaRS and biotin synthetases"/>
    <property type="match status" value="1"/>
</dbReference>
<keyword evidence="12" id="KW-0328">Glycosyltransferase</keyword>
<comment type="function">
    <text evidence="8 9">Required for the first step of histidine biosynthesis. May allow the feedback regulation of ATP phosphoribosyltransferase activity by histidine.</text>
</comment>
<dbReference type="EMBL" id="FOPI01000029">
    <property type="protein sequence ID" value="SFG51002.1"/>
    <property type="molecule type" value="Genomic_DNA"/>
</dbReference>
<comment type="subcellular location">
    <subcellularLocation>
        <location evidence="1 9">Cytoplasm</location>
    </subcellularLocation>
</comment>
<dbReference type="GO" id="GO:0016757">
    <property type="term" value="F:glycosyltransferase activity"/>
    <property type="evidence" value="ECO:0007669"/>
    <property type="project" value="UniProtKB-KW"/>
</dbReference>
<dbReference type="Proteomes" id="UP000182635">
    <property type="component" value="Unassembled WGS sequence"/>
</dbReference>
<gene>
    <name evidence="9" type="primary">hisZ</name>
    <name evidence="12" type="ORF">SAMN02910432_01651</name>
</gene>
<evidence type="ECO:0000256" key="4">
    <source>
        <dbReference type="ARBA" id="ARBA00020397"/>
    </source>
</evidence>
<dbReference type="GO" id="GO:0004821">
    <property type="term" value="F:histidine-tRNA ligase activity"/>
    <property type="evidence" value="ECO:0007669"/>
    <property type="project" value="TreeGrafter"/>
</dbReference>
<dbReference type="InterPro" id="IPR041715">
    <property type="entry name" value="HisRS-like_core"/>
</dbReference>
<keyword evidence="12" id="KW-0808">Transferase</keyword>
<dbReference type="InterPro" id="IPR045864">
    <property type="entry name" value="aa-tRNA-synth_II/BPL/LPL"/>
</dbReference>
<comment type="similarity">
    <text evidence="3 9">Belongs to the class-II aminoacyl-tRNA synthetase family. HisZ subfamily.</text>
</comment>
<organism evidence="12 13">
    <name type="scientific">Ligilactobacillus ruminis DSM 20403 = NBRC 102161</name>
    <dbReference type="NCBI Taxonomy" id="1423798"/>
    <lineage>
        <taxon>Bacteria</taxon>
        <taxon>Bacillati</taxon>
        <taxon>Bacillota</taxon>
        <taxon>Bacilli</taxon>
        <taxon>Lactobacillales</taxon>
        <taxon>Lactobacillaceae</taxon>
        <taxon>Ligilactobacillus</taxon>
    </lineage>
</organism>
<comment type="pathway">
    <text evidence="2 9">Amino-acid biosynthesis; L-histidine biosynthesis; L-histidine from 5-phospho-alpha-D-ribose 1-diphosphate: step 1/9.</text>
</comment>
<dbReference type="PANTHER" id="PTHR43707">
    <property type="entry name" value="HISTIDYL-TRNA SYNTHETASE"/>
    <property type="match status" value="1"/>
</dbReference>
<dbReference type="InterPro" id="IPR004516">
    <property type="entry name" value="HisRS/HisZ"/>
</dbReference>
<protein>
    <recommendedName>
        <fullName evidence="4 9">ATP phosphoribosyltransferase regulatory subunit</fullName>
    </recommendedName>
</protein>
<evidence type="ECO:0000256" key="3">
    <source>
        <dbReference type="ARBA" id="ARBA00005539"/>
    </source>
</evidence>
<evidence type="ECO:0000256" key="6">
    <source>
        <dbReference type="ARBA" id="ARBA00022605"/>
    </source>
</evidence>